<keyword evidence="4" id="KW-1185">Reference proteome</keyword>
<keyword evidence="1" id="KW-1133">Transmembrane helix</keyword>
<dbReference type="RefSeq" id="WP_166520086.1">
    <property type="nucleotide sequence ID" value="NZ_JAAABJ010000628.1"/>
</dbReference>
<evidence type="ECO:0000313" key="3">
    <source>
        <dbReference type="EMBL" id="NAW51830.1"/>
    </source>
</evidence>
<organism evidence="3 4">
    <name type="scientific">Elizabethkingia argenteiflava</name>
    <dbReference type="NCBI Taxonomy" id="2681556"/>
    <lineage>
        <taxon>Bacteria</taxon>
        <taxon>Pseudomonadati</taxon>
        <taxon>Bacteroidota</taxon>
        <taxon>Flavobacteriia</taxon>
        <taxon>Flavobacteriales</taxon>
        <taxon>Weeksellaceae</taxon>
        <taxon>Elizabethkingia</taxon>
    </lineage>
</organism>
<feature type="transmembrane region" description="Helical" evidence="1">
    <location>
        <begin position="78"/>
        <end position="100"/>
    </location>
</feature>
<name>A0A845Q0I1_9FLAO</name>
<evidence type="ECO:0000313" key="4">
    <source>
        <dbReference type="Proteomes" id="UP000553459"/>
    </source>
</evidence>
<keyword evidence="1" id="KW-0472">Membrane</keyword>
<dbReference type="InterPro" id="IPR025408">
    <property type="entry name" value="DUF4134"/>
</dbReference>
<keyword evidence="1" id="KW-0812">Transmembrane</keyword>
<dbReference type="Proteomes" id="UP000553459">
    <property type="component" value="Unassembled WGS sequence"/>
</dbReference>
<keyword evidence="2" id="KW-0732">Signal</keyword>
<sequence>MEKQRKKVLLAAVAMLSGIGAFAQGNGSEGINEATQMLTSYFDPATQLIYAIGAVVGLIGGVKVYNKFSSGDPDTSKTAASWFGACIFLIVAATILRSFFL</sequence>
<evidence type="ECO:0000256" key="2">
    <source>
        <dbReference type="SAM" id="SignalP"/>
    </source>
</evidence>
<accession>A0A845Q0I1</accession>
<reference evidence="3 4" key="1">
    <citation type="submission" date="2019-11" db="EMBL/GenBank/DDBJ databases">
        <title>Characterization of Elizabethkingia argenteiflava sp. nov., isolated from inner surface of Soybean Pods.</title>
        <authorList>
            <person name="Mo S."/>
        </authorList>
    </citation>
    <scope>NUCLEOTIDE SEQUENCE [LARGE SCALE GENOMIC DNA]</scope>
    <source>
        <strain evidence="3 4">YB22</strain>
    </source>
</reference>
<dbReference type="Pfam" id="PF13572">
    <property type="entry name" value="DUF4134"/>
    <property type="match status" value="1"/>
</dbReference>
<feature type="transmembrane region" description="Helical" evidence="1">
    <location>
        <begin position="47"/>
        <end position="66"/>
    </location>
</feature>
<feature type="signal peptide" evidence="2">
    <location>
        <begin position="1"/>
        <end position="23"/>
    </location>
</feature>
<proteinExistence type="predicted"/>
<comment type="caution">
    <text evidence="3">The sequence shown here is derived from an EMBL/GenBank/DDBJ whole genome shotgun (WGS) entry which is preliminary data.</text>
</comment>
<gene>
    <name evidence="3" type="ORF">GNY06_10790</name>
</gene>
<dbReference type="AlphaFoldDB" id="A0A845Q0I1"/>
<dbReference type="EMBL" id="JAAABJ010000628">
    <property type="protein sequence ID" value="NAW51830.1"/>
    <property type="molecule type" value="Genomic_DNA"/>
</dbReference>
<feature type="chain" id="PRO_5033061415" evidence="2">
    <location>
        <begin position="24"/>
        <end position="101"/>
    </location>
</feature>
<protein>
    <submittedName>
        <fullName evidence="3">DUF4134 domain-containing protein</fullName>
    </submittedName>
</protein>
<evidence type="ECO:0000256" key="1">
    <source>
        <dbReference type="SAM" id="Phobius"/>
    </source>
</evidence>